<dbReference type="PRINTS" id="PR00092">
    <property type="entry name" value="TYROSINASE"/>
</dbReference>
<feature type="domain" description="Tyrosinase copper-binding" evidence="4">
    <location>
        <begin position="188"/>
        <end position="205"/>
    </location>
</feature>
<comment type="caution">
    <text evidence="5">The sequence shown here is derived from an EMBL/GenBank/DDBJ whole genome shotgun (WGS) entry which is preliminary data.</text>
</comment>
<feature type="region of interest" description="Disordered" evidence="3">
    <location>
        <begin position="1"/>
        <end position="37"/>
    </location>
</feature>
<dbReference type="PANTHER" id="PTHR11474">
    <property type="entry name" value="TYROSINASE FAMILY MEMBER"/>
    <property type="match status" value="1"/>
</dbReference>
<protein>
    <recommendedName>
        <fullName evidence="4">Tyrosinase copper-binding domain-containing protein</fullName>
    </recommendedName>
</protein>
<evidence type="ECO:0000313" key="6">
    <source>
        <dbReference type="Proteomes" id="UP001054889"/>
    </source>
</evidence>
<dbReference type="GO" id="GO:0016491">
    <property type="term" value="F:oxidoreductase activity"/>
    <property type="evidence" value="ECO:0007669"/>
    <property type="project" value="InterPro"/>
</dbReference>
<reference evidence="5" key="1">
    <citation type="journal article" date="2018" name="DNA Res.">
        <title>Multiple hybrid de novo genome assembly of finger millet, an orphan allotetraploid crop.</title>
        <authorList>
            <person name="Hatakeyama M."/>
            <person name="Aluri S."/>
            <person name="Balachadran M.T."/>
            <person name="Sivarajan S.R."/>
            <person name="Patrignani A."/>
            <person name="Gruter S."/>
            <person name="Poveda L."/>
            <person name="Shimizu-Inatsugi R."/>
            <person name="Baeten J."/>
            <person name="Francoijs K.J."/>
            <person name="Nataraja K.N."/>
            <person name="Reddy Y.A.N."/>
            <person name="Phadnis S."/>
            <person name="Ravikumar R.L."/>
            <person name="Schlapbach R."/>
            <person name="Sreeman S.M."/>
            <person name="Shimizu K.K."/>
        </authorList>
    </citation>
    <scope>NUCLEOTIDE SEQUENCE</scope>
</reference>
<name>A0AAV5CUF9_ELECO</name>
<evidence type="ECO:0000256" key="3">
    <source>
        <dbReference type="SAM" id="MobiDB-lite"/>
    </source>
</evidence>
<feature type="compositionally biased region" description="Polar residues" evidence="3">
    <location>
        <begin position="1"/>
        <end position="10"/>
    </location>
</feature>
<keyword evidence="1" id="KW-0479">Metal-binding</keyword>
<sequence>MSSAMQSATATPRGRMPSSCTLLSHITNHGTSKPRRHLSCAATGGGRRDVLLGLGGAAFLLATSSSGDAALARPIQAPDLQNCHPPADLPATAPNVDCCGPTHGKPSGADGNITDFKLPAAKAPLRVRPAANLADREYVAKYERAVALMKALPADDPRSFAQQWRVHCAYCDGAYDQVGFPDLEVQVHNCWLFLPWHRLYLYFHERILGKLIGDDTFALPFWNWDAPAGMTLPPIYANKSSPLYDERRNPAHQPPFLMDLDYNGTDDTTVTSDQQIDQNLKIMYRQASIPHKSLVSLNTLS</sequence>
<evidence type="ECO:0000259" key="4">
    <source>
        <dbReference type="PROSITE" id="PS00497"/>
    </source>
</evidence>
<feature type="compositionally biased region" description="Polar residues" evidence="3">
    <location>
        <begin position="18"/>
        <end position="31"/>
    </location>
</feature>
<proteinExistence type="predicted"/>
<reference evidence="5" key="2">
    <citation type="submission" date="2021-12" db="EMBL/GenBank/DDBJ databases">
        <title>Resequencing data analysis of finger millet.</title>
        <authorList>
            <person name="Hatakeyama M."/>
            <person name="Aluri S."/>
            <person name="Balachadran M.T."/>
            <person name="Sivarajan S.R."/>
            <person name="Poveda L."/>
            <person name="Shimizu-Inatsugi R."/>
            <person name="Schlapbach R."/>
            <person name="Sreeman S.M."/>
            <person name="Shimizu K.K."/>
        </authorList>
    </citation>
    <scope>NUCLEOTIDE SEQUENCE</scope>
</reference>
<evidence type="ECO:0000313" key="5">
    <source>
        <dbReference type="EMBL" id="GJN01713.1"/>
    </source>
</evidence>
<dbReference type="AlphaFoldDB" id="A0AAV5CUF9"/>
<dbReference type="InterPro" id="IPR050316">
    <property type="entry name" value="Tyrosinase/Hemocyanin"/>
</dbReference>
<dbReference type="InterPro" id="IPR002227">
    <property type="entry name" value="Tyrosinase_Cu-bd"/>
</dbReference>
<keyword evidence="2" id="KW-0186">Copper</keyword>
<dbReference type="PROSITE" id="PS00497">
    <property type="entry name" value="TYROSINASE_1"/>
    <property type="match status" value="1"/>
</dbReference>
<keyword evidence="6" id="KW-1185">Reference proteome</keyword>
<dbReference type="Pfam" id="PF00264">
    <property type="entry name" value="Tyrosinase"/>
    <property type="match status" value="1"/>
</dbReference>
<dbReference type="EMBL" id="BQKI01000009">
    <property type="protein sequence ID" value="GJN01713.1"/>
    <property type="molecule type" value="Genomic_DNA"/>
</dbReference>
<dbReference type="InterPro" id="IPR008922">
    <property type="entry name" value="Di-copper_centre_dom_sf"/>
</dbReference>
<dbReference type="Gene3D" id="1.10.1280.10">
    <property type="entry name" value="Di-copper center containing domain from catechol oxidase"/>
    <property type="match status" value="1"/>
</dbReference>
<dbReference type="GO" id="GO:0046872">
    <property type="term" value="F:metal ion binding"/>
    <property type="evidence" value="ECO:0007669"/>
    <property type="project" value="UniProtKB-KW"/>
</dbReference>
<evidence type="ECO:0000256" key="2">
    <source>
        <dbReference type="ARBA" id="ARBA00023008"/>
    </source>
</evidence>
<dbReference type="SUPFAM" id="SSF48056">
    <property type="entry name" value="Di-copper centre-containing domain"/>
    <property type="match status" value="1"/>
</dbReference>
<gene>
    <name evidence="5" type="primary">ga18996</name>
    <name evidence="5" type="ORF">PR202_ga18996</name>
</gene>
<dbReference type="Proteomes" id="UP001054889">
    <property type="component" value="Unassembled WGS sequence"/>
</dbReference>
<evidence type="ECO:0000256" key="1">
    <source>
        <dbReference type="ARBA" id="ARBA00022723"/>
    </source>
</evidence>
<accession>A0AAV5CUF9</accession>
<organism evidence="5 6">
    <name type="scientific">Eleusine coracana subsp. coracana</name>
    <dbReference type="NCBI Taxonomy" id="191504"/>
    <lineage>
        <taxon>Eukaryota</taxon>
        <taxon>Viridiplantae</taxon>
        <taxon>Streptophyta</taxon>
        <taxon>Embryophyta</taxon>
        <taxon>Tracheophyta</taxon>
        <taxon>Spermatophyta</taxon>
        <taxon>Magnoliopsida</taxon>
        <taxon>Liliopsida</taxon>
        <taxon>Poales</taxon>
        <taxon>Poaceae</taxon>
        <taxon>PACMAD clade</taxon>
        <taxon>Chloridoideae</taxon>
        <taxon>Cynodonteae</taxon>
        <taxon>Eleusininae</taxon>
        <taxon>Eleusine</taxon>
    </lineage>
</organism>
<dbReference type="PANTHER" id="PTHR11474:SF76">
    <property type="entry name" value="SHKT DOMAIN-CONTAINING PROTEIN"/>
    <property type="match status" value="1"/>
</dbReference>